<comment type="similarity">
    <text evidence="1">Belongs to the ComF/GntX family.</text>
</comment>
<dbReference type="CDD" id="cd06223">
    <property type="entry name" value="PRTases_typeI"/>
    <property type="match status" value="1"/>
</dbReference>
<dbReference type="Gene3D" id="3.40.50.2020">
    <property type="match status" value="1"/>
</dbReference>
<evidence type="ECO:0000256" key="1">
    <source>
        <dbReference type="ARBA" id="ARBA00008007"/>
    </source>
</evidence>
<evidence type="ECO:0000259" key="2">
    <source>
        <dbReference type="Pfam" id="PF00156"/>
    </source>
</evidence>
<comment type="caution">
    <text evidence="3">The sequence shown here is derived from an EMBL/GenBank/DDBJ whole genome shotgun (WGS) entry which is preliminary data.</text>
</comment>
<name>A0ABT8N9S8_9BACL</name>
<keyword evidence="4" id="KW-1185">Reference proteome</keyword>
<proteinExistence type="inferred from homology"/>
<dbReference type="EMBL" id="JAUJWU010000001">
    <property type="protein sequence ID" value="MDN7244444.1"/>
    <property type="molecule type" value="Genomic_DNA"/>
</dbReference>
<dbReference type="Proteomes" id="UP001172142">
    <property type="component" value="Unassembled WGS sequence"/>
</dbReference>
<dbReference type="Pfam" id="PF00156">
    <property type="entry name" value="Pribosyltran"/>
    <property type="match status" value="1"/>
</dbReference>
<sequence length="219" mass="24661">MNCLICDIAILYRPSWRSLFLNDAETVVCASCKRKFERIDGAVCGKCGLPGEEMCGDCRHWETTEFAGLIESGSSLFQYNDAMQAFLHQYKFLQDVALAHVFGEDLKTAFRKSENVLVPIPMNSKKLKERTFPQVDRLLDAAGLTYSHFLIKSEDVQGTKTKAERMAAKNLFAWNGEKVPKKIVLVDDLYTTGTTMRQAAKAMKDAGTEEIRFLTLIRG</sequence>
<reference evidence="3 4" key="1">
    <citation type="submission" date="2023-07" db="EMBL/GenBank/DDBJ databases">
        <title>Novel species in genus Planococcus.</title>
        <authorList>
            <person name="Ning S."/>
        </authorList>
    </citation>
    <scope>NUCLEOTIDE SEQUENCE [LARGE SCALE GENOMIC DNA]</scope>
    <source>
        <strain evidence="3 4">N017</strain>
    </source>
</reference>
<dbReference type="RefSeq" id="WP_301854845.1">
    <property type="nucleotide sequence ID" value="NZ_JAUJWU010000001.1"/>
</dbReference>
<dbReference type="InterPro" id="IPR029057">
    <property type="entry name" value="PRTase-like"/>
</dbReference>
<feature type="domain" description="Phosphoribosyltransferase" evidence="2">
    <location>
        <begin position="114"/>
        <end position="218"/>
    </location>
</feature>
<dbReference type="SUPFAM" id="SSF53271">
    <property type="entry name" value="PRTase-like"/>
    <property type="match status" value="1"/>
</dbReference>
<dbReference type="PANTHER" id="PTHR47505:SF1">
    <property type="entry name" value="DNA UTILIZATION PROTEIN YHGH"/>
    <property type="match status" value="1"/>
</dbReference>
<accession>A0ABT8N9S8</accession>
<organism evidence="3 4">
    <name type="scientific">Planococcus shenhongbingii</name>
    <dbReference type="NCBI Taxonomy" id="3058398"/>
    <lineage>
        <taxon>Bacteria</taxon>
        <taxon>Bacillati</taxon>
        <taxon>Bacillota</taxon>
        <taxon>Bacilli</taxon>
        <taxon>Bacillales</taxon>
        <taxon>Caryophanaceae</taxon>
        <taxon>Planococcus</taxon>
    </lineage>
</organism>
<gene>
    <name evidence="3" type="ORF">QWY13_02980</name>
</gene>
<evidence type="ECO:0000313" key="4">
    <source>
        <dbReference type="Proteomes" id="UP001172142"/>
    </source>
</evidence>
<evidence type="ECO:0000313" key="3">
    <source>
        <dbReference type="EMBL" id="MDN7244444.1"/>
    </source>
</evidence>
<dbReference type="PANTHER" id="PTHR47505">
    <property type="entry name" value="DNA UTILIZATION PROTEIN YHGH"/>
    <property type="match status" value="1"/>
</dbReference>
<dbReference type="InterPro" id="IPR000836">
    <property type="entry name" value="PRTase_dom"/>
</dbReference>
<dbReference type="InterPro" id="IPR051910">
    <property type="entry name" value="ComF/GntX_DNA_util-trans"/>
</dbReference>
<protein>
    <submittedName>
        <fullName evidence="3">ComF family protein</fullName>
    </submittedName>
</protein>